<dbReference type="RefSeq" id="WP_186742906.1">
    <property type="nucleotide sequence ID" value="NZ_CP060394.1"/>
</dbReference>
<reference evidence="2 3" key="1">
    <citation type="submission" date="2020-08" db="EMBL/GenBank/DDBJ databases">
        <title>Edaphobacter telluris sp. nov. and Acidobacterium dinghuensis sp. nov., two acidobacteria isolated from forest soil.</title>
        <authorList>
            <person name="Fu J."/>
            <person name="Qiu L."/>
        </authorList>
    </citation>
    <scope>NUCLEOTIDE SEQUENCE [LARGE SCALE GENOMIC DNA]</scope>
    <source>
        <strain evidence="2">4Y35</strain>
    </source>
</reference>
<keyword evidence="3" id="KW-1185">Reference proteome</keyword>
<accession>A0A7G8BHC9</accession>
<dbReference type="SUPFAM" id="SSF81301">
    <property type="entry name" value="Nucleotidyltransferase"/>
    <property type="match status" value="1"/>
</dbReference>
<dbReference type="InterPro" id="IPR041633">
    <property type="entry name" value="Polbeta"/>
</dbReference>
<dbReference type="InterPro" id="IPR001845">
    <property type="entry name" value="HTH_ArsR_DNA-bd_dom"/>
</dbReference>
<sequence>MISLRSELRRKLLTYFYTNRSARVYVRQLASALSVDSTNLSRELARLEREGLLGSEIEGRQRYYSINSQYPYLKAVFSLLQGTIGIVPTLATALRRVEGIEKAYLYGSFAKNEADASSDIDLLIVGHPDAISLAAEVSRLEKTLHREVSYTTLKPQELKRKLAAHDPFLTDVWQGKRVELIGHEQNEVTAN</sequence>
<dbReference type="Gene3D" id="3.30.460.10">
    <property type="entry name" value="Beta Polymerase, domain 2"/>
    <property type="match status" value="1"/>
</dbReference>
<proteinExistence type="predicted"/>
<dbReference type="Gene3D" id="1.10.10.10">
    <property type="entry name" value="Winged helix-like DNA-binding domain superfamily/Winged helix DNA-binding domain"/>
    <property type="match status" value="1"/>
</dbReference>
<dbReference type="GO" id="GO:0003700">
    <property type="term" value="F:DNA-binding transcription factor activity"/>
    <property type="evidence" value="ECO:0007669"/>
    <property type="project" value="InterPro"/>
</dbReference>
<dbReference type="EMBL" id="CP060394">
    <property type="protein sequence ID" value="QNI31949.1"/>
    <property type="molecule type" value="Genomic_DNA"/>
</dbReference>
<evidence type="ECO:0000313" key="3">
    <source>
        <dbReference type="Proteomes" id="UP000515312"/>
    </source>
</evidence>
<dbReference type="Pfam" id="PF18765">
    <property type="entry name" value="Polbeta"/>
    <property type="match status" value="1"/>
</dbReference>
<evidence type="ECO:0000259" key="1">
    <source>
        <dbReference type="PROSITE" id="PS50987"/>
    </source>
</evidence>
<dbReference type="SMART" id="SM00418">
    <property type="entry name" value="HTH_ARSR"/>
    <property type="match status" value="1"/>
</dbReference>
<gene>
    <name evidence="2" type="ORF">H7849_23510</name>
</gene>
<dbReference type="SUPFAM" id="SSF46785">
    <property type="entry name" value="Winged helix' DNA-binding domain"/>
    <property type="match status" value="1"/>
</dbReference>
<evidence type="ECO:0000313" key="2">
    <source>
        <dbReference type="EMBL" id="QNI31949.1"/>
    </source>
</evidence>
<dbReference type="GO" id="GO:0016740">
    <property type="term" value="F:transferase activity"/>
    <property type="evidence" value="ECO:0007669"/>
    <property type="project" value="UniProtKB-KW"/>
</dbReference>
<dbReference type="CDD" id="cd05403">
    <property type="entry name" value="NT_KNTase_like"/>
    <property type="match status" value="1"/>
</dbReference>
<dbReference type="AlphaFoldDB" id="A0A7G8BHC9"/>
<feature type="domain" description="HTH arsR-type" evidence="1">
    <location>
        <begin position="1"/>
        <end position="91"/>
    </location>
</feature>
<dbReference type="CDD" id="cd00090">
    <property type="entry name" value="HTH_ARSR"/>
    <property type="match status" value="1"/>
</dbReference>
<dbReference type="InterPro" id="IPR043519">
    <property type="entry name" value="NT_sf"/>
</dbReference>
<name>A0A7G8BHC9_9BACT</name>
<dbReference type="KEGG" id="adin:H7849_23510"/>
<dbReference type="InterPro" id="IPR036390">
    <property type="entry name" value="WH_DNA-bd_sf"/>
</dbReference>
<protein>
    <submittedName>
        <fullName evidence="2">Nucleotidyltransferase domain-containing protein</fullName>
    </submittedName>
</protein>
<organism evidence="2 3">
    <name type="scientific">Alloacidobacterium dinghuense</name>
    <dbReference type="NCBI Taxonomy" id="2763107"/>
    <lineage>
        <taxon>Bacteria</taxon>
        <taxon>Pseudomonadati</taxon>
        <taxon>Acidobacteriota</taxon>
        <taxon>Terriglobia</taxon>
        <taxon>Terriglobales</taxon>
        <taxon>Acidobacteriaceae</taxon>
        <taxon>Alloacidobacterium</taxon>
    </lineage>
</organism>
<dbReference type="InterPro" id="IPR036388">
    <property type="entry name" value="WH-like_DNA-bd_sf"/>
</dbReference>
<dbReference type="Proteomes" id="UP000515312">
    <property type="component" value="Chromosome"/>
</dbReference>
<dbReference type="InterPro" id="IPR011991">
    <property type="entry name" value="ArsR-like_HTH"/>
</dbReference>
<dbReference type="PROSITE" id="PS50987">
    <property type="entry name" value="HTH_ARSR_2"/>
    <property type="match status" value="1"/>
</dbReference>
<keyword evidence="2" id="KW-0808">Transferase</keyword>